<comment type="caution">
    <text evidence="1">The sequence shown here is derived from an EMBL/GenBank/DDBJ whole genome shotgun (WGS) entry which is preliminary data.</text>
</comment>
<organism evidence="1 2">
    <name type="scientific">candidate division WS6 bacterium GW2011_GWA2_37_6</name>
    <dbReference type="NCBI Taxonomy" id="1619087"/>
    <lineage>
        <taxon>Bacteria</taxon>
        <taxon>Candidatus Dojkabacteria</taxon>
    </lineage>
</organism>
<accession>A0A0G0K6G8</accession>
<feature type="non-terminal residue" evidence="1">
    <location>
        <position position="275"/>
    </location>
</feature>
<proteinExistence type="predicted"/>
<dbReference type="Proteomes" id="UP000034852">
    <property type="component" value="Unassembled WGS sequence"/>
</dbReference>
<reference evidence="1" key="1">
    <citation type="journal article" date="2015" name="Nature">
        <title>rRNA introns, odd ribosomes, and small enigmatic genomes across a large radiation of phyla.</title>
        <authorList>
            <person name="Brown C.T."/>
            <person name="Hug L.A."/>
            <person name="Thomas B.C."/>
            <person name="Sharon I."/>
            <person name="Castelle C.J."/>
            <person name="Singh A."/>
            <person name="Wilkins M.J."/>
            <person name="Williams K.H."/>
            <person name="Banfield J.F."/>
        </authorList>
    </citation>
    <scope>NUCLEOTIDE SEQUENCE [LARGE SCALE GENOMIC DNA]</scope>
</reference>
<name>A0A0G0K6G8_9BACT</name>
<dbReference type="EMBL" id="LBTH01000005">
    <property type="protein sequence ID" value="KKQ36221.1"/>
    <property type="molecule type" value="Genomic_DNA"/>
</dbReference>
<dbReference type="AlphaFoldDB" id="A0A0G0K6G8"/>
<evidence type="ECO:0000313" key="2">
    <source>
        <dbReference type="Proteomes" id="UP000034852"/>
    </source>
</evidence>
<protein>
    <submittedName>
        <fullName evidence="1">Uncharacterized protein</fullName>
    </submittedName>
</protein>
<gene>
    <name evidence="1" type="ORF">US52_C0005G0011</name>
</gene>
<evidence type="ECO:0000313" key="1">
    <source>
        <dbReference type="EMBL" id="KKQ36221.1"/>
    </source>
</evidence>
<sequence>MHLIESHRHNKLLMGELYNPTQYLGLRGLQVSAVSQELFENVIGKNLEEFKGSGFMSYYYPSDDSLTSSDLGAPYCDKIGGGNGWGGIAELMENEKTRRNDIYRVPVTLLLPDYIQTTLVDKPNTPGPNFTVLLEDVYAGFKGNLREFSEYNGLLFLSDEQKQSIMDAIINQREQISLNFPVSYQKEGIINSLNTLLSGLQSNEIAIVSPPIIAGYQYQDSVLPGLLRNSRIGKEFEKRAKKGKSMPKLYSLLVRGDDILSGSQRDIIKNWIDTG</sequence>